<dbReference type="EMBL" id="BNAR01000027">
    <property type="protein sequence ID" value="GHH61855.1"/>
    <property type="molecule type" value="Genomic_DNA"/>
</dbReference>
<keyword evidence="3" id="KW-1185">Reference proteome</keyword>
<feature type="compositionally biased region" description="Gly residues" evidence="1">
    <location>
        <begin position="13"/>
        <end position="24"/>
    </location>
</feature>
<reference evidence="3" key="1">
    <citation type="journal article" date="2019" name="Int. J. Syst. Evol. Microbiol.">
        <title>The Global Catalogue of Microorganisms (GCM) 10K type strain sequencing project: providing services to taxonomists for standard genome sequencing and annotation.</title>
        <authorList>
            <consortium name="The Broad Institute Genomics Platform"/>
            <consortium name="The Broad Institute Genome Sequencing Center for Infectious Disease"/>
            <person name="Wu L."/>
            <person name="Ma J."/>
        </authorList>
    </citation>
    <scope>NUCLEOTIDE SEQUENCE [LARGE SCALE GENOMIC DNA]</scope>
    <source>
        <strain evidence="3">CGMCC 4.7367</strain>
    </source>
</reference>
<dbReference type="Proteomes" id="UP000605568">
    <property type="component" value="Unassembled WGS sequence"/>
</dbReference>
<feature type="compositionally biased region" description="Acidic residues" evidence="1">
    <location>
        <begin position="25"/>
        <end position="45"/>
    </location>
</feature>
<feature type="region of interest" description="Disordered" evidence="1">
    <location>
        <begin position="1"/>
        <end position="123"/>
    </location>
</feature>
<organism evidence="2 3">
    <name type="scientific">Lentzea cavernae</name>
    <dbReference type="NCBI Taxonomy" id="2020703"/>
    <lineage>
        <taxon>Bacteria</taxon>
        <taxon>Bacillati</taxon>
        <taxon>Actinomycetota</taxon>
        <taxon>Actinomycetes</taxon>
        <taxon>Pseudonocardiales</taxon>
        <taxon>Pseudonocardiaceae</taxon>
        <taxon>Lentzea</taxon>
    </lineage>
</organism>
<name>A0ABQ3MVT0_9PSEU</name>
<evidence type="ECO:0000313" key="2">
    <source>
        <dbReference type="EMBL" id="GHH61855.1"/>
    </source>
</evidence>
<sequence>MHAPSVIVHGVGLTTGGGGGGGGVSDDEDGGGGADEEDAGEDEDGGAGGVSACTAPCAHPATDTNATAKSSIRIPHPRARPSLAEVDGGRITEVATARARLPRRSGDGPSECGYRVTGRPRSS</sequence>
<protein>
    <submittedName>
        <fullName evidence="2">Uncharacterized protein</fullName>
    </submittedName>
</protein>
<comment type="caution">
    <text evidence="2">The sequence shown here is derived from an EMBL/GenBank/DDBJ whole genome shotgun (WGS) entry which is preliminary data.</text>
</comment>
<accession>A0ABQ3MVT0</accession>
<gene>
    <name evidence="2" type="ORF">GCM10017774_88740</name>
</gene>
<evidence type="ECO:0000313" key="3">
    <source>
        <dbReference type="Proteomes" id="UP000605568"/>
    </source>
</evidence>
<proteinExistence type="predicted"/>
<evidence type="ECO:0000256" key="1">
    <source>
        <dbReference type="SAM" id="MobiDB-lite"/>
    </source>
</evidence>